<evidence type="ECO:0000313" key="2">
    <source>
        <dbReference type="Proteomes" id="UP000199533"/>
    </source>
</evidence>
<dbReference type="STRING" id="52441.SAMN05216302_101176"/>
<reference evidence="2" key="1">
    <citation type="submission" date="2016-10" db="EMBL/GenBank/DDBJ databases">
        <authorList>
            <person name="Varghese N."/>
            <person name="Submissions S."/>
        </authorList>
    </citation>
    <scope>NUCLEOTIDE SEQUENCE [LARGE SCALE GENOMIC DNA]</scope>
    <source>
        <strain evidence="2">Nm69</strain>
    </source>
</reference>
<gene>
    <name evidence="1" type="ORF">SAMN05216302_101176</name>
</gene>
<name>A0A1I4B8S5_9PROT</name>
<dbReference type="AlphaFoldDB" id="A0A1I4B8S5"/>
<sequence length="55" mass="6416">MNSVSKEKANQNLQDFLSKLALEEDTTKARLEQDQMGFALHVAFNELDWQSYNMH</sequence>
<proteinExistence type="predicted"/>
<dbReference type="EMBL" id="FOSP01000011">
    <property type="protein sequence ID" value="SFK64770.1"/>
    <property type="molecule type" value="Genomic_DNA"/>
</dbReference>
<dbReference type="Proteomes" id="UP000199533">
    <property type="component" value="Unassembled WGS sequence"/>
</dbReference>
<keyword evidence="2" id="KW-1185">Reference proteome</keyword>
<organism evidence="1 2">
    <name type="scientific">Nitrosomonas aestuarii</name>
    <dbReference type="NCBI Taxonomy" id="52441"/>
    <lineage>
        <taxon>Bacteria</taxon>
        <taxon>Pseudomonadati</taxon>
        <taxon>Pseudomonadota</taxon>
        <taxon>Betaproteobacteria</taxon>
        <taxon>Nitrosomonadales</taxon>
        <taxon>Nitrosomonadaceae</taxon>
        <taxon>Nitrosomonas</taxon>
    </lineage>
</organism>
<evidence type="ECO:0000313" key="1">
    <source>
        <dbReference type="EMBL" id="SFK64770.1"/>
    </source>
</evidence>
<protein>
    <submittedName>
        <fullName evidence="1">Uncharacterized protein</fullName>
    </submittedName>
</protein>
<accession>A0A1I4B8S5</accession>